<evidence type="ECO:0000256" key="9">
    <source>
        <dbReference type="ARBA" id="ARBA00023237"/>
    </source>
</evidence>
<dbReference type="Gene3D" id="2.40.170.20">
    <property type="entry name" value="TonB-dependent receptor, beta-barrel domain"/>
    <property type="match status" value="1"/>
</dbReference>
<keyword evidence="7 10" id="KW-0472">Membrane</keyword>
<evidence type="ECO:0000256" key="10">
    <source>
        <dbReference type="PROSITE-ProRule" id="PRU01360"/>
    </source>
</evidence>
<name>A0ABU9CL09_9BURK</name>
<dbReference type="Proteomes" id="UP001365405">
    <property type="component" value="Unassembled WGS sequence"/>
</dbReference>
<dbReference type="InterPro" id="IPR036942">
    <property type="entry name" value="Beta-barrel_TonB_sf"/>
</dbReference>
<proteinExistence type="inferred from homology"/>
<evidence type="ECO:0000256" key="12">
    <source>
        <dbReference type="SAM" id="MobiDB-lite"/>
    </source>
</evidence>
<evidence type="ECO:0000256" key="7">
    <source>
        <dbReference type="ARBA" id="ARBA00023136"/>
    </source>
</evidence>
<dbReference type="PROSITE" id="PS52016">
    <property type="entry name" value="TONB_DEPENDENT_REC_3"/>
    <property type="match status" value="1"/>
</dbReference>
<dbReference type="InterPro" id="IPR000531">
    <property type="entry name" value="Beta-barrel_TonB"/>
</dbReference>
<dbReference type="PANTHER" id="PTHR32552:SF83">
    <property type="entry name" value="BLR3904 PROTEIN"/>
    <property type="match status" value="1"/>
</dbReference>
<dbReference type="EMBL" id="JBBUTH010000009">
    <property type="protein sequence ID" value="MEK8052513.1"/>
    <property type="molecule type" value="Genomic_DNA"/>
</dbReference>
<dbReference type="Pfam" id="PF07715">
    <property type="entry name" value="Plug"/>
    <property type="match status" value="1"/>
</dbReference>
<keyword evidence="9 10" id="KW-0998">Cell outer membrane</keyword>
<sequence>MASIHHHPLRRAAGGLRPLALAAATLCALSATAQDAAQTVTINGRASAAQPASVSGFGDVPLSRLPISATVIRADQLADAAVSGLGDLTRLDAGATDAYNAPGYWNQLAVRGFTLDNRFNYRRDGLPINAQTVIGLENKQALELLKGTSGLQAGTSAPGGLLNLVVKRPKAGQRSATLNWENPGTLGAAVDIGDRAGAQGELGWRLNAATEQLDPSTRNARGHRWLWAAAGDLRLAGGTLIEAEIEFSRQSQPSTPGFSLLGSTLPSAASIDPRLNLNRQPWTLPVVMDGRTGSVRVTQPLGVDLQLVAQAMRQRLDSDDRIAFPFGCSKADDYTRYCADGTYDLYDFRSEGERRTSDAADLSLQGRATTGTVTHQFNAGLLFARYATRFGRQTYQWVSNDDGIYQYREAAPNAEPNDDSTNRRERSVELHLQDQLNLTRDLSAWIGLRHTRLHRESRYTAPGDPRATAYDQGLSTPWLALSQQLGNGRTAYLSWGQGVESEVAPNRGRYTNAGQALPALKSRQLEAGYKVSGRSLDWHLAAFDIHRPVWSDVAVASGLPTDSCSSSAPCRRQADGSARHRGLEAEAEWRSGDWALRGSAMALHARREGSADTAANGKQPTNVPALSLKAQAAYNVAAVPGLALLGFVTHEGERQVLPDNSIATPGWTRIDLGARYTQRLNAGTTLVWRLGVDNVADHRAWKEAPYQYGHAYLYPLAPRTWHASLQLAM</sequence>
<feature type="domain" description="TonB-dependent receptor plug" evidence="15">
    <location>
        <begin position="62"/>
        <end position="160"/>
    </location>
</feature>
<dbReference type="PANTHER" id="PTHR32552">
    <property type="entry name" value="FERRICHROME IRON RECEPTOR-RELATED"/>
    <property type="match status" value="1"/>
</dbReference>
<evidence type="ECO:0000256" key="13">
    <source>
        <dbReference type="SAM" id="SignalP"/>
    </source>
</evidence>
<evidence type="ECO:0000313" key="16">
    <source>
        <dbReference type="EMBL" id="MEK8052513.1"/>
    </source>
</evidence>
<dbReference type="InterPro" id="IPR039426">
    <property type="entry name" value="TonB-dep_rcpt-like"/>
</dbReference>
<dbReference type="Gene3D" id="2.170.130.10">
    <property type="entry name" value="TonB-dependent receptor, plug domain"/>
    <property type="match status" value="1"/>
</dbReference>
<accession>A0ABU9CL09</accession>
<dbReference type="InterPro" id="IPR037066">
    <property type="entry name" value="Plug_dom_sf"/>
</dbReference>
<comment type="subcellular location">
    <subcellularLocation>
        <location evidence="1 10">Cell outer membrane</location>
        <topology evidence="1 10">Multi-pass membrane protein</topology>
    </subcellularLocation>
</comment>
<keyword evidence="6 11" id="KW-0798">TonB box</keyword>
<gene>
    <name evidence="16" type="ORF">AACH10_19830</name>
</gene>
<dbReference type="InterPro" id="IPR012910">
    <property type="entry name" value="Plug_dom"/>
</dbReference>
<comment type="similarity">
    <text evidence="2 10 11">Belongs to the TonB-dependent receptor family.</text>
</comment>
<keyword evidence="8 16" id="KW-0675">Receptor</keyword>
<evidence type="ECO:0000259" key="15">
    <source>
        <dbReference type="Pfam" id="PF07715"/>
    </source>
</evidence>
<feature type="domain" description="TonB-dependent receptor-like beta-barrel" evidence="14">
    <location>
        <begin position="320"/>
        <end position="695"/>
    </location>
</feature>
<evidence type="ECO:0000256" key="6">
    <source>
        <dbReference type="ARBA" id="ARBA00023077"/>
    </source>
</evidence>
<feature type="region of interest" description="Disordered" evidence="12">
    <location>
        <begin position="559"/>
        <end position="579"/>
    </location>
</feature>
<dbReference type="RefSeq" id="WP_341412220.1">
    <property type="nucleotide sequence ID" value="NZ_JBBUTH010000009.1"/>
</dbReference>
<feature type="chain" id="PRO_5046788125" evidence="13">
    <location>
        <begin position="34"/>
        <end position="729"/>
    </location>
</feature>
<evidence type="ECO:0000313" key="17">
    <source>
        <dbReference type="Proteomes" id="UP001365405"/>
    </source>
</evidence>
<keyword evidence="4 10" id="KW-1134">Transmembrane beta strand</keyword>
<dbReference type="Pfam" id="PF00593">
    <property type="entry name" value="TonB_dep_Rec_b-barrel"/>
    <property type="match status" value="1"/>
</dbReference>
<evidence type="ECO:0000256" key="4">
    <source>
        <dbReference type="ARBA" id="ARBA00022452"/>
    </source>
</evidence>
<evidence type="ECO:0000256" key="2">
    <source>
        <dbReference type="ARBA" id="ARBA00009810"/>
    </source>
</evidence>
<evidence type="ECO:0000256" key="11">
    <source>
        <dbReference type="RuleBase" id="RU003357"/>
    </source>
</evidence>
<feature type="signal peptide" evidence="13">
    <location>
        <begin position="1"/>
        <end position="33"/>
    </location>
</feature>
<organism evidence="16 17">
    <name type="scientific">Pseudaquabacterium inlustre</name>
    <dbReference type="NCBI Taxonomy" id="2984192"/>
    <lineage>
        <taxon>Bacteria</taxon>
        <taxon>Pseudomonadati</taxon>
        <taxon>Pseudomonadota</taxon>
        <taxon>Betaproteobacteria</taxon>
        <taxon>Burkholderiales</taxon>
        <taxon>Sphaerotilaceae</taxon>
        <taxon>Pseudaquabacterium</taxon>
    </lineage>
</organism>
<evidence type="ECO:0000256" key="8">
    <source>
        <dbReference type="ARBA" id="ARBA00023170"/>
    </source>
</evidence>
<evidence type="ECO:0000256" key="1">
    <source>
        <dbReference type="ARBA" id="ARBA00004571"/>
    </source>
</evidence>
<keyword evidence="3 10" id="KW-0813">Transport</keyword>
<keyword evidence="5 10" id="KW-0812">Transmembrane</keyword>
<keyword evidence="17" id="KW-1185">Reference proteome</keyword>
<evidence type="ECO:0000256" key="3">
    <source>
        <dbReference type="ARBA" id="ARBA00022448"/>
    </source>
</evidence>
<protein>
    <submittedName>
        <fullName evidence="16">TonB-dependent receptor</fullName>
    </submittedName>
</protein>
<keyword evidence="13" id="KW-0732">Signal</keyword>
<dbReference type="SUPFAM" id="SSF56935">
    <property type="entry name" value="Porins"/>
    <property type="match status" value="1"/>
</dbReference>
<reference evidence="16 17" key="1">
    <citation type="submission" date="2024-04" db="EMBL/GenBank/DDBJ databases">
        <title>Novel species of the genus Ideonella isolated from streams.</title>
        <authorList>
            <person name="Lu H."/>
        </authorList>
    </citation>
    <scope>NUCLEOTIDE SEQUENCE [LARGE SCALE GENOMIC DNA]</scope>
    <source>
        <strain evidence="16 17">DXS22W</strain>
    </source>
</reference>
<comment type="caution">
    <text evidence="16">The sequence shown here is derived from an EMBL/GenBank/DDBJ whole genome shotgun (WGS) entry which is preliminary data.</text>
</comment>
<evidence type="ECO:0000256" key="5">
    <source>
        <dbReference type="ARBA" id="ARBA00022692"/>
    </source>
</evidence>
<evidence type="ECO:0000259" key="14">
    <source>
        <dbReference type="Pfam" id="PF00593"/>
    </source>
</evidence>